<evidence type="ECO:0000256" key="1">
    <source>
        <dbReference type="ARBA" id="ARBA00001946"/>
    </source>
</evidence>
<evidence type="ECO:0000313" key="9">
    <source>
        <dbReference type="EnsemblMetazoa" id="CLYHEMP020509.1"/>
    </source>
</evidence>
<accession>A0A7M5XBA2</accession>
<keyword evidence="6" id="KW-0547">Nucleotide-binding</keyword>
<name>A0A7M5XBA2_9CNID</name>
<keyword evidence="6" id="KW-0067">ATP-binding</keyword>
<dbReference type="Gene3D" id="1.10.1410.40">
    <property type="match status" value="1"/>
</dbReference>
<evidence type="ECO:0000313" key="10">
    <source>
        <dbReference type="Proteomes" id="UP000594262"/>
    </source>
</evidence>
<evidence type="ECO:0000256" key="5">
    <source>
        <dbReference type="ARBA" id="ARBA00022723"/>
    </source>
</evidence>
<feature type="domain" description="Mab-21-like HhH/H2TH-like" evidence="8">
    <location>
        <begin position="263"/>
        <end position="362"/>
    </location>
</feature>
<keyword evidence="4" id="KW-0548">Nucleotidyltransferase</keyword>
<dbReference type="InterPro" id="IPR046906">
    <property type="entry name" value="Mab-21_HhH/H2TH-like"/>
</dbReference>
<dbReference type="PANTHER" id="PTHR10656:SF42">
    <property type="entry name" value="CYCLIC GMP-AMP SYNTHASE-LIKE PROTEIN-RELATED"/>
    <property type="match status" value="1"/>
</dbReference>
<dbReference type="GO" id="GO:0046872">
    <property type="term" value="F:metal ion binding"/>
    <property type="evidence" value="ECO:0007669"/>
    <property type="project" value="UniProtKB-KW"/>
</dbReference>
<keyword evidence="3" id="KW-0808">Transferase</keyword>
<dbReference type="InterPro" id="IPR024810">
    <property type="entry name" value="MAB21L/cGLR"/>
</dbReference>
<keyword evidence="7" id="KW-0460">Magnesium</keyword>
<dbReference type="GO" id="GO:0005524">
    <property type="term" value="F:ATP binding"/>
    <property type="evidence" value="ECO:0007669"/>
    <property type="project" value="UniProtKB-KW"/>
</dbReference>
<evidence type="ECO:0000256" key="3">
    <source>
        <dbReference type="ARBA" id="ARBA00022679"/>
    </source>
</evidence>
<dbReference type="GO" id="GO:0016779">
    <property type="term" value="F:nucleotidyltransferase activity"/>
    <property type="evidence" value="ECO:0007669"/>
    <property type="project" value="UniProtKB-KW"/>
</dbReference>
<organism evidence="9 10">
    <name type="scientific">Clytia hemisphaerica</name>
    <dbReference type="NCBI Taxonomy" id="252671"/>
    <lineage>
        <taxon>Eukaryota</taxon>
        <taxon>Metazoa</taxon>
        <taxon>Cnidaria</taxon>
        <taxon>Hydrozoa</taxon>
        <taxon>Hydroidolina</taxon>
        <taxon>Leptothecata</taxon>
        <taxon>Obeliida</taxon>
        <taxon>Clytiidae</taxon>
        <taxon>Clytia</taxon>
    </lineage>
</organism>
<dbReference type="OrthoDB" id="6080743at2759"/>
<sequence length="375" mass="43604">MAKSSKVLLSYYQKEVLPSTEDRKRSKSLARDHILRELLENISDPVDKNLYKGSLEKAGSTSTNTKINLADEFDFDLHLNIRSFSLDRKCLRYKFTADDDTTSLNVQKSVVMLNANAKEPLPSGFIQIKSDQAPGKLRVGEHLAPRRIHEDLYRKLSNLKKDVPQIKDVSIQKKPHGPAITLTYHKPGEHHIDIDLSPSLFTNDIKVPVKVWKREFFKTNPKVTDMLKDVPILLVPKKENCWLISYEKIMKELFNRIDGEGTCRKICHMILKYDILKWKSQDKEGFEGMSTNPIKHHLLWFNDQHPDNEYWSTGNLARCFKAMLEDLESRIRERKIPNYFDDKTNLLAGKDSAMLKRFADRLHDRRAEVERLENS</sequence>
<dbReference type="Proteomes" id="UP000594262">
    <property type="component" value="Unplaced"/>
</dbReference>
<evidence type="ECO:0000256" key="6">
    <source>
        <dbReference type="ARBA" id="ARBA00022840"/>
    </source>
</evidence>
<proteinExistence type="inferred from homology"/>
<dbReference type="SMART" id="SM01265">
    <property type="entry name" value="Mab-21"/>
    <property type="match status" value="1"/>
</dbReference>
<dbReference type="GeneID" id="136821159"/>
<evidence type="ECO:0000256" key="2">
    <source>
        <dbReference type="ARBA" id="ARBA00008307"/>
    </source>
</evidence>
<keyword evidence="10" id="KW-1185">Reference proteome</keyword>
<protein>
    <recommendedName>
        <fullName evidence="8">Mab-21-like HhH/H2TH-like domain-containing protein</fullName>
    </recommendedName>
</protein>
<dbReference type="EnsemblMetazoa" id="CLYHEMT020509.1">
    <property type="protein sequence ID" value="CLYHEMP020509.1"/>
    <property type="gene ID" value="CLYHEMG020509"/>
</dbReference>
<keyword evidence="5" id="KW-0479">Metal-binding</keyword>
<dbReference type="PANTHER" id="PTHR10656">
    <property type="entry name" value="CELL FATE DETERMINING PROTEIN MAB21-RELATED"/>
    <property type="match status" value="1"/>
</dbReference>
<comment type="cofactor">
    <cofactor evidence="1">
        <name>Mg(2+)</name>
        <dbReference type="ChEBI" id="CHEBI:18420"/>
    </cofactor>
</comment>
<reference evidence="9" key="1">
    <citation type="submission" date="2021-01" db="UniProtKB">
        <authorList>
            <consortium name="EnsemblMetazoa"/>
        </authorList>
    </citation>
    <scope>IDENTIFICATION</scope>
</reference>
<evidence type="ECO:0000256" key="4">
    <source>
        <dbReference type="ARBA" id="ARBA00022695"/>
    </source>
</evidence>
<evidence type="ECO:0000259" key="8">
    <source>
        <dbReference type="Pfam" id="PF20266"/>
    </source>
</evidence>
<dbReference type="RefSeq" id="XP_066933495.1">
    <property type="nucleotide sequence ID" value="XM_067077394.1"/>
</dbReference>
<dbReference type="Gene3D" id="3.30.460.90">
    <property type="match status" value="1"/>
</dbReference>
<evidence type="ECO:0000256" key="7">
    <source>
        <dbReference type="ARBA" id="ARBA00022842"/>
    </source>
</evidence>
<dbReference type="Pfam" id="PF20266">
    <property type="entry name" value="Mab-21_C"/>
    <property type="match status" value="1"/>
</dbReference>
<comment type="similarity">
    <text evidence="2">Belongs to the mab-21 family.</text>
</comment>
<dbReference type="AlphaFoldDB" id="A0A7M5XBA2"/>